<dbReference type="GO" id="GO:0005829">
    <property type="term" value="C:cytosol"/>
    <property type="evidence" value="ECO:0007669"/>
    <property type="project" value="TreeGrafter"/>
</dbReference>
<dbReference type="CDD" id="cd04186">
    <property type="entry name" value="GT_2_like_c"/>
    <property type="match status" value="1"/>
</dbReference>
<keyword evidence="2 4" id="KW-0808">Transferase</keyword>
<gene>
    <name evidence="4" type="ORF">KM031_22235</name>
</gene>
<evidence type="ECO:0000256" key="2">
    <source>
        <dbReference type="ARBA" id="ARBA00022679"/>
    </source>
</evidence>
<dbReference type="SUPFAM" id="SSF53756">
    <property type="entry name" value="UDP-Glycosyltransferase/glycogen phosphorylase"/>
    <property type="match status" value="1"/>
</dbReference>
<dbReference type="Gene3D" id="3.90.550.10">
    <property type="entry name" value="Spore Coat Polysaccharide Biosynthesis Protein SpsA, Chain A"/>
    <property type="match status" value="1"/>
</dbReference>
<dbReference type="KEGG" id="gfu:KM031_22235"/>
<dbReference type="GO" id="GO:0009244">
    <property type="term" value="P:lipopolysaccharide core region biosynthetic process"/>
    <property type="evidence" value="ECO:0007669"/>
    <property type="project" value="TreeGrafter"/>
</dbReference>
<dbReference type="CDD" id="cd03789">
    <property type="entry name" value="GT9_LPS_heptosyltransferase"/>
    <property type="match status" value="1"/>
</dbReference>
<dbReference type="EC" id="2.4.-.-" evidence="4"/>
<dbReference type="Pfam" id="PF01075">
    <property type="entry name" value="Glyco_transf_9"/>
    <property type="match status" value="1"/>
</dbReference>
<evidence type="ECO:0000256" key="1">
    <source>
        <dbReference type="ARBA" id="ARBA00022676"/>
    </source>
</evidence>
<dbReference type="PANTHER" id="PTHR30160:SF1">
    <property type="entry name" value="LIPOPOLYSACCHARIDE 1,2-N-ACETYLGLUCOSAMINETRANSFERASE-RELATED"/>
    <property type="match status" value="1"/>
</dbReference>
<dbReference type="GO" id="GO:0008713">
    <property type="term" value="F:ADP-heptose-lipopolysaccharide heptosyltransferase activity"/>
    <property type="evidence" value="ECO:0007669"/>
    <property type="project" value="TreeGrafter"/>
</dbReference>
<dbReference type="InterPro" id="IPR029044">
    <property type="entry name" value="Nucleotide-diphossugar_trans"/>
</dbReference>
<geneLocation type="plasmid" evidence="4 5">
    <name>p5</name>
</geneLocation>
<keyword evidence="4" id="KW-0614">Plasmid</keyword>
<evidence type="ECO:0000313" key="4">
    <source>
        <dbReference type="EMBL" id="QWK93164.1"/>
    </source>
</evidence>
<proteinExistence type="predicted"/>
<feature type="domain" description="Glycosyltransferase 2-like" evidence="3">
    <location>
        <begin position="91"/>
        <end position="272"/>
    </location>
</feature>
<dbReference type="Proteomes" id="UP000679352">
    <property type="component" value="Plasmid p5"/>
</dbReference>
<dbReference type="InterPro" id="IPR002201">
    <property type="entry name" value="Glyco_trans_9"/>
</dbReference>
<sequence length="737" mass="80997">MAERAGLTPADLAATGDYANVLRLTAAASGAIRHVPGLMLGAAGKGESPSAERRALQAHLRDRGDLAKVRPGAAPFLHRLERRPAHPGKVSIIIPSIGAKDHILRCLESIHRKTRDAEFEIVVVDNIRRRRITPEGRAWKKWFRDNADVVVEVDEPFNWSRLNNLGAAAASGDYLLFLNDDIEVLTPDWLTVLMAEAERPEVGVVGPQLLYPDGKVQHAGMFLSRAMPGSARHAFRFAEADDPCYFGLALSQRNLLCVTGACMMVRRAVFDAVSGFDEAHSVVNNDIDFCLRLHRAGLSVIFTPHTRLTHYELASRANLKDVFDRSGFLETWGDICLAGDPYLNPAISSEADDYAPEEEPLREVYAGHPLGARTEIRRILAVKLDHIGDLVTALPAFRRLKELFPQAHLTALVGRSAMGIASMETAIDELIPFEFFDARSGLGRKKLTKADYAALEADLTARRFDLAVDLRKQGDTRHILQRSGAPLTAGFDHDRGFPWLDIALEWERDPLQSDKRNHVTTDLLTMVEAVGTAFTTDRRTIATSAERLPPLSDALRSEFAGLFAHDYVVIHPAAGTPLRQWSPAFFGRLIDLLADQDDMRIALIGGPDEREIAERVLAAVKRQDRVFNLVGRSKLSEVPRIMAESVLFVGNNSGPSHIASGLGVPTVAVHSALVSSEEWGPLGPSAVALRRDMSCAPCYIAMAEQCHRAMACLHSLSPFAVHNLCRRFLALRTAGHG</sequence>
<organism evidence="4 5">
    <name type="scientific">Gemmobacter fulvus</name>
    <dbReference type="NCBI Taxonomy" id="2840474"/>
    <lineage>
        <taxon>Bacteria</taxon>
        <taxon>Pseudomonadati</taxon>
        <taxon>Pseudomonadota</taxon>
        <taxon>Alphaproteobacteria</taxon>
        <taxon>Rhodobacterales</taxon>
        <taxon>Paracoccaceae</taxon>
        <taxon>Gemmobacter</taxon>
    </lineage>
</organism>
<protein>
    <submittedName>
        <fullName evidence="4">Glycosyltransferase</fullName>
        <ecNumber evidence="4">2.4.-.-</ecNumber>
    </submittedName>
</protein>
<evidence type="ECO:0000313" key="5">
    <source>
        <dbReference type="Proteomes" id="UP000679352"/>
    </source>
</evidence>
<dbReference type="EMBL" id="CP076366">
    <property type="protein sequence ID" value="QWK93164.1"/>
    <property type="molecule type" value="Genomic_DNA"/>
</dbReference>
<reference evidence="4" key="1">
    <citation type="submission" date="2021-06" db="EMBL/GenBank/DDBJ databases">
        <authorList>
            <person name="Lee C.-S."/>
            <person name="Jin L."/>
        </authorList>
    </citation>
    <scope>NUCLEOTIDE SEQUENCE</scope>
    <source>
        <strain evidence="4">Con5</strain>
        <plasmid evidence="4">p5</plasmid>
    </source>
</reference>
<dbReference type="Gene3D" id="3.40.50.2000">
    <property type="entry name" value="Glycogen Phosphorylase B"/>
    <property type="match status" value="2"/>
</dbReference>
<dbReference type="PANTHER" id="PTHR30160">
    <property type="entry name" value="TETRAACYLDISACCHARIDE 4'-KINASE-RELATED"/>
    <property type="match status" value="1"/>
</dbReference>
<accession>A0A975PBF2</accession>
<keyword evidence="1 4" id="KW-0328">Glycosyltransferase</keyword>
<dbReference type="AlphaFoldDB" id="A0A975PBF2"/>
<name>A0A975PBF2_9RHOB</name>
<keyword evidence="5" id="KW-1185">Reference proteome</keyword>
<dbReference type="RefSeq" id="WP_215507948.1">
    <property type="nucleotide sequence ID" value="NZ_CP076366.1"/>
</dbReference>
<dbReference type="Pfam" id="PF00535">
    <property type="entry name" value="Glycos_transf_2"/>
    <property type="match status" value="1"/>
</dbReference>
<evidence type="ECO:0000259" key="3">
    <source>
        <dbReference type="Pfam" id="PF00535"/>
    </source>
</evidence>
<dbReference type="InterPro" id="IPR051199">
    <property type="entry name" value="LPS_LOS_Heptosyltrfase"/>
</dbReference>
<dbReference type="InterPro" id="IPR001173">
    <property type="entry name" value="Glyco_trans_2-like"/>
</dbReference>
<dbReference type="SUPFAM" id="SSF53448">
    <property type="entry name" value="Nucleotide-diphospho-sugar transferases"/>
    <property type="match status" value="1"/>
</dbReference>